<gene>
    <name evidence="1" type="ORF">UFOVP221_25</name>
</gene>
<reference evidence="1" key="1">
    <citation type="submission" date="2020-05" db="EMBL/GenBank/DDBJ databases">
        <authorList>
            <person name="Chiriac C."/>
            <person name="Salcher M."/>
            <person name="Ghai R."/>
            <person name="Kavagutti S V."/>
        </authorList>
    </citation>
    <scope>NUCLEOTIDE SEQUENCE</scope>
</reference>
<proteinExistence type="predicted"/>
<organism evidence="1">
    <name type="scientific">uncultured Caudovirales phage</name>
    <dbReference type="NCBI Taxonomy" id="2100421"/>
    <lineage>
        <taxon>Viruses</taxon>
        <taxon>Duplodnaviria</taxon>
        <taxon>Heunggongvirae</taxon>
        <taxon>Uroviricota</taxon>
        <taxon>Caudoviricetes</taxon>
        <taxon>Peduoviridae</taxon>
        <taxon>Maltschvirus</taxon>
        <taxon>Maltschvirus maltsch</taxon>
    </lineage>
</organism>
<evidence type="ECO:0000313" key="1">
    <source>
        <dbReference type="EMBL" id="CAB5219098.1"/>
    </source>
</evidence>
<protein>
    <submittedName>
        <fullName evidence="1">Uncharacterized protein</fullName>
    </submittedName>
</protein>
<sequence>MTEDTKVIKQAIQSLWKHNAHHTEMTYTIRMSLRILNEALDASEFMPEQDFATQYRNAIRMANQLIEKEQ</sequence>
<dbReference type="EMBL" id="LR798267">
    <property type="protein sequence ID" value="CAB5219098.1"/>
    <property type="molecule type" value="Genomic_DNA"/>
</dbReference>
<accession>A0A6J7WQK6</accession>
<name>A0A6J7WQK6_9CAUD</name>